<dbReference type="EMBL" id="REGN01000361">
    <property type="protein sequence ID" value="RNA42495.1"/>
    <property type="molecule type" value="Genomic_DNA"/>
</dbReference>
<proteinExistence type="predicted"/>
<sequence length="117" mass="13210">MTGTRVDSGHAPVLEKPRSFLDIIRKKLGFKRGKKLRQASAAISSDSFTRQTFLECTHSDRHSVDSLASCKICLNTYGSTHSLCAKWFELNSCKCKFCTNVNIYFLFSITLDFEVFG</sequence>
<comment type="caution">
    <text evidence="1">The sequence shown here is derived from an EMBL/GenBank/DDBJ whole genome shotgun (WGS) entry which is preliminary data.</text>
</comment>
<organism evidence="1 2">
    <name type="scientific">Brachionus plicatilis</name>
    <name type="common">Marine rotifer</name>
    <name type="synonym">Brachionus muelleri</name>
    <dbReference type="NCBI Taxonomy" id="10195"/>
    <lineage>
        <taxon>Eukaryota</taxon>
        <taxon>Metazoa</taxon>
        <taxon>Spiralia</taxon>
        <taxon>Gnathifera</taxon>
        <taxon>Rotifera</taxon>
        <taxon>Eurotatoria</taxon>
        <taxon>Monogononta</taxon>
        <taxon>Pseudotrocha</taxon>
        <taxon>Ploima</taxon>
        <taxon>Brachionidae</taxon>
        <taxon>Brachionus</taxon>
    </lineage>
</organism>
<evidence type="ECO:0000313" key="1">
    <source>
        <dbReference type="EMBL" id="RNA42495.1"/>
    </source>
</evidence>
<keyword evidence="2" id="KW-1185">Reference proteome</keyword>
<protein>
    <submittedName>
        <fullName evidence="1">Uncharacterized protein</fullName>
    </submittedName>
</protein>
<evidence type="ECO:0000313" key="2">
    <source>
        <dbReference type="Proteomes" id="UP000276133"/>
    </source>
</evidence>
<accession>A0A3M7T3H3</accession>
<dbReference type="AlphaFoldDB" id="A0A3M7T3H3"/>
<gene>
    <name evidence="1" type="ORF">BpHYR1_036596</name>
</gene>
<reference evidence="1 2" key="1">
    <citation type="journal article" date="2018" name="Sci. Rep.">
        <title>Genomic signatures of local adaptation to the degree of environmental predictability in rotifers.</title>
        <authorList>
            <person name="Franch-Gras L."/>
            <person name="Hahn C."/>
            <person name="Garcia-Roger E.M."/>
            <person name="Carmona M.J."/>
            <person name="Serra M."/>
            <person name="Gomez A."/>
        </authorList>
    </citation>
    <scope>NUCLEOTIDE SEQUENCE [LARGE SCALE GENOMIC DNA]</scope>
    <source>
        <strain evidence="1">HYR1</strain>
    </source>
</reference>
<dbReference type="Proteomes" id="UP000276133">
    <property type="component" value="Unassembled WGS sequence"/>
</dbReference>
<name>A0A3M7T3H3_BRAPC</name>